<evidence type="ECO:0000259" key="6">
    <source>
        <dbReference type="Pfam" id="PF04675"/>
    </source>
</evidence>
<protein>
    <submittedName>
        <fullName evidence="8">DNA ligase 1-like</fullName>
    </submittedName>
</protein>
<dbReference type="InterPro" id="IPR050191">
    <property type="entry name" value="ATP-dep_DNA_ligase"/>
</dbReference>
<dbReference type="GO" id="GO:0003910">
    <property type="term" value="F:DNA ligase (ATP) activity"/>
    <property type="evidence" value="ECO:0007669"/>
    <property type="project" value="InterPro"/>
</dbReference>
<dbReference type="PANTHER" id="PTHR45674:SF4">
    <property type="entry name" value="DNA LIGASE 1"/>
    <property type="match status" value="1"/>
</dbReference>
<dbReference type="PANTHER" id="PTHR45674">
    <property type="entry name" value="DNA LIGASE 1/3 FAMILY MEMBER"/>
    <property type="match status" value="1"/>
</dbReference>
<evidence type="ECO:0000313" key="8">
    <source>
        <dbReference type="RefSeq" id="XP_009759413.1"/>
    </source>
</evidence>
<dbReference type="GO" id="GO:0005634">
    <property type="term" value="C:nucleus"/>
    <property type="evidence" value="ECO:0007669"/>
    <property type="project" value="TreeGrafter"/>
</dbReference>
<evidence type="ECO:0000313" key="7">
    <source>
        <dbReference type="Proteomes" id="UP000189701"/>
    </source>
</evidence>
<evidence type="ECO:0000256" key="1">
    <source>
        <dbReference type="ARBA" id="ARBA00007572"/>
    </source>
</evidence>
<comment type="similarity">
    <text evidence="1">Belongs to the ATP-dependent DNA ligase family.</text>
</comment>
<dbReference type="STRING" id="4096.A0A1U7UZ24"/>
<evidence type="ECO:0000256" key="3">
    <source>
        <dbReference type="ARBA" id="ARBA00022763"/>
    </source>
</evidence>
<dbReference type="AlphaFoldDB" id="A0A1U7UZ24"/>
<evidence type="ECO:0000256" key="5">
    <source>
        <dbReference type="ARBA" id="ARBA00023204"/>
    </source>
</evidence>
<dbReference type="RefSeq" id="XP_009759413.1">
    <property type="nucleotide sequence ID" value="XM_009761111.1"/>
</dbReference>
<keyword evidence="3" id="KW-0227">DNA damage</keyword>
<keyword evidence="7" id="KW-1185">Reference proteome</keyword>
<dbReference type="eggNOG" id="KOG0967">
    <property type="taxonomic scope" value="Eukaryota"/>
</dbReference>
<dbReference type="Pfam" id="PF04675">
    <property type="entry name" value="DNA_ligase_A_N"/>
    <property type="match status" value="1"/>
</dbReference>
<sequence length="123" mass="13865">MSVVNAFDEILGDSRRIVITVIMTNMLRSVIETTPEDLLHVVYLSANKIAAAHDGLKLDVLAEACGTKETHIKKQYKVLKHRECRGRIAFAKKKNEGCPGCALRTRRHVRERGEEKMEAYANS</sequence>
<dbReference type="Proteomes" id="UP000189701">
    <property type="component" value="Unplaced"/>
</dbReference>
<name>A0A1U7UZ24_NICSY</name>
<keyword evidence="5" id="KW-0234">DNA repair</keyword>
<dbReference type="GO" id="GO:0006281">
    <property type="term" value="P:DNA repair"/>
    <property type="evidence" value="ECO:0007669"/>
    <property type="project" value="UniProtKB-KW"/>
</dbReference>
<dbReference type="SUPFAM" id="SSF117018">
    <property type="entry name" value="ATP-dependent DNA ligase DNA-binding domain"/>
    <property type="match status" value="1"/>
</dbReference>
<dbReference type="GO" id="GO:0005739">
    <property type="term" value="C:mitochondrion"/>
    <property type="evidence" value="ECO:0007669"/>
    <property type="project" value="TreeGrafter"/>
</dbReference>
<reference evidence="8" key="2">
    <citation type="submission" date="2025-08" db="UniProtKB">
        <authorList>
            <consortium name="RefSeq"/>
        </authorList>
    </citation>
    <scope>IDENTIFICATION</scope>
    <source>
        <tissue evidence="8">Leaf</tissue>
    </source>
</reference>
<reference evidence="7" key="1">
    <citation type="journal article" date="2013" name="Genome Biol.">
        <title>Reference genomes and transcriptomes of Nicotiana sylvestris and Nicotiana tomentosiformis.</title>
        <authorList>
            <person name="Sierro N."/>
            <person name="Battey J.N."/>
            <person name="Ouadi S."/>
            <person name="Bovet L."/>
            <person name="Goepfert S."/>
            <person name="Bakaher N."/>
            <person name="Peitsch M.C."/>
            <person name="Ivanov N.V."/>
        </authorList>
    </citation>
    <scope>NUCLEOTIDE SEQUENCE [LARGE SCALE GENOMIC DNA]</scope>
</reference>
<dbReference type="GO" id="GO:0006310">
    <property type="term" value="P:DNA recombination"/>
    <property type="evidence" value="ECO:0007669"/>
    <property type="project" value="UniProtKB-KW"/>
</dbReference>
<feature type="domain" description="DNA ligase ATP-dependent N-terminal" evidence="6">
    <location>
        <begin position="3"/>
        <end position="75"/>
    </location>
</feature>
<dbReference type="InterPro" id="IPR012308">
    <property type="entry name" value="DNA_ligase_ATP-dep_N"/>
</dbReference>
<dbReference type="GO" id="GO:0003677">
    <property type="term" value="F:DNA binding"/>
    <property type="evidence" value="ECO:0007669"/>
    <property type="project" value="InterPro"/>
</dbReference>
<dbReference type="Gene3D" id="1.10.3260.10">
    <property type="entry name" value="DNA ligase, ATP-dependent, N-terminal domain"/>
    <property type="match status" value="1"/>
</dbReference>
<evidence type="ECO:0000256" key="4">
    <source>
        <dbReference type="ARBA" id="ARBA00023172"/>
    </source>
</evidence>
<organism evidence="7 8">
    <name type="scientific">Nicotiana sylvestris</name>
    <name type="common">Wood tobacco</name>
    <name type="synonym">South American tobacco</name>
    <dbReference type="NCBI Taxonomy" id="4096"/>
    <lineage>
        <taxon>Eukaryota</taxon>
        <taxon>Viridiplantae</taxon>
        <taxon>Streptophyta</taxon>
        <taxon>Embryophyta</taxon>
        <taxon>Tracheophyta</taxon>
        <taxon>Spermatophyta</taxon>
        <taxon>Magnoliopsida</taxon>
        <taxon>eudicotyledons</taxon>
        <taxon>Gunneridae</taxon>
        <taxon>Pentapetalae</taxon>
        <taxon>asterids</taxon>
        <taxon>lamiids</taxon>
        <taxon>Solanales</taxon>
        <taxon>Solanaceae</taxon>
        <taxon>Nicotianoideae</taxon>
        <taxon>Nicotianeae</taxon>
        <taxon>Nicotiana</taxon>
    </lineage>
</organism>
<evidence type="ECO:0000256" key="2">
    <source>
        <dbReference type="ARBA" id="ARBA00022598"/>
    </source>
</evidence>
<keyword evidence="2" id="KW-0436">Ligase</keyword>
<dbReference type="InterPro" id="IPR036599">
    <property type="entry name" value="DNA_ligase_N_sf"/>
</dbReference>
<gene>
    <name evidence="8" type="primary">LOC104211960</name>
</gene>
<accession>A0A1U7UZ24</accession>
<dbReference type="GO" id="GO:0006273">
    <property type="term" value="P:lagging strand elongation"/>
    <property type="evidence" value="ECO:0007669"/>
    <property type="project" value="TreeGrafter"/>
</dbReference>
<proteinExistence type="inferred from homology"/>
<keyword evidence="4" id="KW-0233">DNA recombination</keyword>